<feature type="compositionally biased region" description="Low complexity" evidence="1">
    <location>
        <begin position="53"/>
        <end position="65"/>
    </location>
</feature>
<organism evidence="2">
    <name type="scientific">uncultured Pseudonocardia sp</name>
    <dbReference type="NCBI Taxonomy" id="211455"/>
    <lineage>
        <taxon>Bacteria</taxon>
        <taxon>Bacillati</taxon>
        <taxon>Actinomycetota</taxon>
        <taxon>Actinomycetes</taxon>
        <taxon>Pseudonocardiales</taxon>
        <taxon>Pseudonocardiaceae</taxon>
        <taxon>Pseudonocardia</taxon>
        <taxon>environmental samples</taxon>
    </lineage>
</organism>
<dbReference type="EMBL" id="CADCUS010000023">
    <property type="protein sequence ID" value="CAA9379283.1"/>
    <property type="molecule type" value="Genomic_DNA"/>
</dbReference>
<evidence type="ECO:0000256" key="1">
    <source>
        <dbReference type="SAM" id="MobiDB-lite"/>
    </source>
</evidence>
<feature type="compositionally biased region" description="Basic residues" evidence="1">
    <location>
        <begin position="154"/>
        <end position="166"/>
    </location>
</feature>
<reference evidence="2" key="1">
    <citation type="submission" date="2020-02" db="EMBL/GenBank/DDBJ databases">
        <authorList>
            <person name="Meier V. D."/>
        </authorList>
    </citation>
    <scope>NUCLEOTIDE SEQUENCE</scope>
    <source>
        <strain evidence="2">AVDCRST_MAG66</strain>
    </source>
</reference>
<feature type="region of interest" description="Disordered" evidence="1">
    <location>
        <begin position="45"/>
        <end position="235"/>
    </location>
</feature>
<feature type="compositionally biased region" description="Low complexity" evidence="1">
    <location>
        <begin position="1"/>
        <end position="17"/>
    </location>
</feature>
<feature type="compositionally biased region" description="Basic and acidic residues" evidence="1">
    <location>
        <begin position="223"/>
        <end position="235"/>
    </location>
</feature>
<feature type="compositionally biased region" description="Gly residues" evidence="1">
    <location>
        <begin position="413"/>
        <end position="422"/>
    </location>
</feature>
<feature type="region of interest" description="Disordered" evidence="1">
    <location>
        <begin position="1"/>
        <end position="24"/>
    </location>
</feature>
<feature type="region of interest" description="Disordered" evidence="1">
    <location>
        <begin position="298"/>
        <end position="470"/>
    </location>
</feature>
<keyword evidence="2" id="KW-0808">Transferase</keyword>
<feature type="non-terminal residue" evidence="2">
    <location>
        <position position="1"/>
    </location>
</feature>
<feature type="compositionally biased region" description="Basic residues" evidence="1">
    <location>
        <begin position="202"/>
        <end position="213"/>
    </location>
</feature>
<evidence type="ECO:0000313" key="2">
    <source>
        <dbReference type="EMBL" id="CAA9379283.1"/>
    </source>
</evidence>
<feature type="compositionally biased region" description="Basic and acidic residues" evidence="1">
    <location>
        <begin position="129"/>
        <end position="153"/>
    </location>
</feature>
<feature type="compositionally biased region" description="Low complexity" evidence="1">
    <location>
        <begin position="253"/>
        <end position="262"/>
    </location>
</feature>
<dbReference type="GO" id="GO:0004144">
    <property type="term" value="F:diacylglycerol O-acyltransferase activity"/>
    <property type="evidence" value="ECO:0007669"/>
    <property type="project" value="UniProtKB-EC"/>
</dbReference>
<feature type="compositionally biased region" description="Basic residues" evidence="1">
    <location>
        <begin position="424"/>
        <end position="456"/>
    </location>
</feature>
<feature type="compositionally biased region" description="Low complexity" evidence="1">
    <location>
        <begin position="86"/>
        <end position="95"/>
    </location>
</feature>
<name>A0A6J4N6T1_9PSEU</name>
<gene>
    <name evidence="2" type="ORF">AVDCRST_MAG66-163</name>
</gene>
<feature type="compositionally biased region" description="Basic residues" evidence="1">
    <location>
        <begin position="184"/>
        <end position="194"/>
    </location>
</feature>
<sequence length="470" mass="49929">AAPALAPRRLVPVPGAAHHADARRRRIDLQAAPCGLRLRHARPVDRAAHRARAALPAEGPARAGEPGPPGVGGRRRLRPGLPRPPLRAAQAGLGRAAHRARGAPDVPAAGRHPPAVGDVPGGGRRGRAHGGDHQDAPGDGRRGQRDRHRAGDPRRRRARRRVRRPPRAVDAAARAHRPAVGVGRGRRSRRPARRGRGERPHGGRGRRRHRRSDRRWGGAAVHDGPHGEPARAGHAAERRHLLVPALRDRAHRAGGLPPGAGRARLHRQRRRPVGGGRCPAQLAALPRRGRDVVVHPARHGAAVGARRGGRAELGRVGRQPGGVVHRRPAGGGAEPGGAVAPRQPRDARAHGGRSLGGGVGTGPGGRLRPAHTARAGGPRRQRDEQADLQPGRLQRARPPVPAVRGGGEDAGDVPGGAAGEGAGPRHRTHLLRRRRLLRVQRRPRRHVRHRRPRRPGGRGAGRTPGDGAFL</sequence>
<feature type="non-terminal residue" evidence="2">
    <location>
        <position position="470"/>
    </location>
</feature>
<proteinExistence type="predicted"/>
<accession>A0A6J4N6T1</accession>
<dbReference type="AlphaFoldDB" id="A0A6J4N6T1"/>
<feature type="compositionally biased region" description="Basic residues" evidence="1">
    <location>
        <begin position="263"/>
        <end position="272"/>
    </location>
</feature>
<keyword evidence="2" id="KW-0012">Acyltransferase</keyword>
<feature type="compositionally biased region" description="Gly residues" evidence="1">
    <location>
        <begin position="353"/>
        <end position="365"/>
    </location>
</feature>
<feature type="region of interest" description="Disordered" evidence="1">
    <location>
        <begin position="251"/>
        <end position="279"/>
    </location>
</feature>
<protein>
    <submittedName>
        <fullName evidence="2">Wax ester synthase/acyl-CoA:diacylglycerol acyltransferase Diacyglycerol O-acyltransferase</fullName>
        <ecNumber evidence="2">2.3.1.20</ecNumber>
    </submittedName>
</protein>
<dbReference type="EC" id="2.3.1.20" evidence="2"/>